<evidence type="ECO:0000256" key="2">
    <source>
        <dbReference type="ARBA" id="ARBA00005998"/>
    </source>
</evidence>
<keyword evidence="7 12" id="KW-0238">DNA-binding</keyword>
<keyword evidence="9" id="KW-0804">Transcription</keyword>
<gene>
    <name evidence="17" type="primary">LOC111129007</name>
</gene>
<feature type="DNA-binding region" description="HMG box" evidence="12">
    <location>
        <begin position="548"/>
        <end position="616"/>
    </location>
</feature>
<evidence type="ECO:0000256" key="11">
    <source>
        <dbReference type="ARBA" id="ARBA00045821"/>
    </source>
</evidence>
<evidence type="ECO:0000256" key="5">
    <source>
        <dbReference type="ARBA" id="ARBA00022860"/>
    </source>
</evidence>
<feature type="region of interest" description="Disordered" evidence="13">
    <location>
        <begin position="611"/>
        <end position="631"/>
    </location>
</feature>
<dbReference type="PANTHER" id="PTHR10270:SF161">
    <property type="entry name" value="SEX-DETERMINING REGION Y PROTEIN"/>
    <property type="match status" value="1"/>
</dbReference>
<reference evidence="17" key="1">
    <citation type="submission" date="2025-08" db="UniProtKB">
        <authorList>
            <consortium name="RefSeq"/>
        </authorList>
    </citation>
    <scope>IDENTIFICATION</scope>
    <source>
        <tissue evidence="17">Whole sample</tissue>
    </source>
</reference>
<feature type="region of interest" description="Disordered" evidence="13">
    <location>
        <begin position="410"/>
        <end position="445"/>
    </location>
</feature>
<dbReference type="GeneID" id="111129007"/>
<evidence type="ECO:0000256" key="12">
    <source>
        <dbReference type="PROSITE-ProRule" id="PRU00267"/>
    </source>
</evidence>
<dbReference type="GO" id="GO:0007548">
    <property type="term" value="P:sex differentiation"/>
    <property type="evidence" value="ECO:0007669"/>
    <property type="project" value="UniProtKB-KW"/>
</dbReference>
<comment type="similarity">
    <text evidence="2">Belongs to the SRY family.</text>
</comment>
<dbReference type="Pfam" id="PF00505">
    <property type="entry name" value="HMG_box"/>
    <property type="match status" value="1"/>
</dbReference>
<evidence type="ECO:0000256" key="1">
    <source>
        <dbReference type="ARBA" id="ARBA00004324"/>
    </source>
</evidence>
<keyword evidence="6" id="KW-0726">Sexual differentiation</keyword>
<evidence type="ECO:0000256" key="10">
    <source>
        <dbReference type="ARBA" id="ARBA00032498"/>
    </source>
</evidence>
<evidence type="ECO:0000313" key="16">
    <source>
        <dbReference type="Proteomes" id="UP000694844"/>
    </source>
</evidence>
<dbReference type="PANTHER" id="PTHR10270">
    <property type="entry name" value="SOX TRANSCRIPTION FACTOR"/>
    <property type="match status" value="1"/>
</dbReference>
<dbReference type="SUPFAM" id="SSF47459">
    <property type="entry name" value="HLH, helix-loop-helix DNA-binding domain"/>
    <property type="match status" value="1"/>
</dbReference>
<evidence type="ECO:0000313" key="17">
    <source>
        <dbReference type="RefSeq" id="XP_022330759.1"/>
    </source>
</evidence>
<evidence type="ECO:0000256" key="4">
    <source>
        <dbReference type="ARBA" id="ARBA00022782"/>
    </source>
</evidence>
<sequence length="631" mass="72107">MFPYQSRSLCRTNEVPFPNRSCDHTKLCFGSITQCFCADSSNENSMGFASDESGGISNTLTLPLSSSTLSPISAHTKHNKRAGEKTPKTLLKMMERHRENERVRHHTLNESMKKVCERVPGYSDVMKETKVVMMQKIIAYICYLENTVHDLCEKLDLKVNDLFMSTDFITEQLRVKKAFKKDATVLKQKTRNKAESKRHQLDHRSRKISSPTIDSTTDHHQVEGQESSQESGVGTSVGIQTFPALKNHTWLTSPMKNLMHVPVCEESKEEEQDEEGFFSQSTQGILSQLIDTPSKLIFQNDDFLPSSSCLDNFPDAFDLMSSPVCKRSPQLSSPGAKERILLNPTYGIKNDVKDFSETSEHTDGEMRTISPESILQTNLYREDVFLSQASEPISQHNMSGHSDISVFLSSPEKHSIQNTPVKSPYWPGRNKRKQYTPKRSPFNNITNLRLQPSVSEAEEDEEEVEEDEEECSLQPAAKKFKSETCGKFLRRSPVDEDFVSYVPYIWKFHSTSRSRRQKASQVSNKCIMESEEENKISASKPEKIDHRKTTWMNGFMMFSRYNRKKFIEANPGVHTSHISKILGHTWRNMSAEDQKPYKDEAKLYAKEMRNDILPGQENIEDTEMSSPEALD</sequence>
<feature type="region of interest" description="Disordered" evidence="13">
    <location>
        <begin position="451"/>
        <end position="470"/>
    </location>
</feature>
<dbReference type="GO" id="GO:0001228">
    <property type="term" value="F:DNA-binding transcription activator activity, RNA polymerase II-specific"/>
    <property type="evidence" value="ECO:0007669"/>
    <property type="project" value="TreeGrafter"/>
</dbReference>
<evidence type="ECO:0000259" key="14">
    <source>
        <dbReference type="PROSITE" id="PS50118"/>
    </source>
</evidence>
<dbReference type="RefSeq" id="XP_022330759.1">
    <property type="nucleotide sequence ID" value="XM_022475051.1"/>
</dbReference>
<dbReference type="GO" id="GO:0046983">
    <property type="term" value="F:protein dimerization activity"/>
    <property type="evidence" value="ECO:0007669"/>
    <property type="project" value="InterPro"/>
</dbReference>
<feature type="domain" description="HMG box" evidence="14">
    <location>
        <begin position="548"/>
        <end position="616"/>
    </location>
</feature>
<organism evidence="16 17">
    <name type="scientific">Crassostrea virginica</name>
    <name type="common">Eastern oyster</name>
    <dbReference type="NCBI Taxonomy" id="6565"/>
    <lineage>
        <taxon>Eukaryota</taxon>
        <taxon>Metazoa</taxon>
        <taxon>Spiralia</taxon>
        <taxon>Lophotrochozoa</taxon>
        <taxon>Mollusca</taxon>
        <taxon>Bivalvia</taxon>
        <taxon>Autobranchia</taxon>
        <taxon>Pteriomorphia</taxon>
        <taxon>Ostreida</taxon>
        <taxon>Ostreoidea</taxon>
        <taxon>Ostreidae</taxon>
        <taxon>Crassostrea</taxon>
    </lineage>
</organism>
<evidence type="ECO:0000256" key="6">
    <source>
        <dbReference type="ARBA" id="ARBA00022928"/>
    </source>
</evidence>
<comment type="subcellular location">
    <subcellularLocation>
        <location evidence="1">Nucleus speckle</location>
    </subcellularLocation>
</comment>
<dbReference type="OrthoDB" id="1919336at2759"/>
<keyword evidence="8" id="KW-0010">Activator</keyword>
<feature type="compositionally biased region" description="Basic and acidic residues" evidence="13">
    <location>
        <begin position="192"/>
        <end position="203"/>
    </location>
</feature>
<evidence type="ECO:0000256" key="7">
    <source>
        <dbReference type="ARBA" id="ARBA00023125"/>
    </source>
</evidence>
<evidence type="ECO:0000256" key="8">
    <source>
        <dbReference type="ARBA" id="ARBA00023159"/>
    </source>
</evidence>
<evidence type="ECO:0000259" key="15">
    <source>
        <dbReference type="PROSITE" id="PS50888"/>
    </source>
</evidence>
<feature type="region of interest" description="Disordered" evidence="13">
    <location>
        <begin position="188"/>
        <end position="234"/>
    </location>
</feature>
<dbReference type="SMART" id="SM00398">
    <property type="entry name" value="HMG"/>
    <property type="match status" value="1"/>
</dbReference>
<dbReference type="InterPro" id="IPR050140">
    <property type="entry name" value="SRY-related_HMG-box_TF-like"/>
</dbReference>
<dbReference type="GO" id="GO:0000978">
    <property type="term" value="F:RNA polymerase II cis-regulatory region sequence-specific DNA binding"/>
    <property type="evidence" value="ECO:0007669"/>
    <property type="project" value="TreeGrafter"/>
</dbReference>
<dbReference type="InterPro" id="IPR036638">
    <property type="entry name" value="HLH_DNA-bd_sf"/>
</dbReference>
<dbReference type="InterPro" id="IPR036910">
    <property type="entry name" value="HMG_box_dom_sf"/>
</dbReference>
<evidence type="ECO:0000256" key="13">
    <source>
        <dbReference type="SAM" id="MobiDB-lite"/>
    </source>
</evidence>
<evidence type="ECO:0000256" key="3">
    <source>
        <dbReference type="ARBA" id="ARBA00019052"/>
    </source>
</evidence>
<dbReference type="InterPro" id="IPR011598">
    <property type="entry name" value="bHLH_dom"/>
</dbReference>
<dbReference type="Gene3D" id="4.10.280.10">
    <property type="entry name" value="Helix-loop-helix DNA-binding domain"/>
    <property type="match status" value="1"/>
</dbReference>
<dbReference type="PROSITE" id="PS50888">
    <property type="entry name" value="BHLH"/>
    <property type="match status" value="1"/>
</dbReference>
<dbReference type="GO" id="GO:0030154">
    <property type="term" value="P:cell differentiation"/>
    <property type="evidence" value="ECO:0007669"/>
    <property type="project" value="UniProtKB-KW"/>
</dbReference>
<dbReference type="GO" id="GO:0005516">
    <property type="term" value="F:calmodulin binding"/>
    <property type="evidence" value="ECO:0007669"/>
    <property type="project" value="UniProtKB-KW"/>
</dbReference>
<dbReference type="Gene3D" id="1.10.30.10">
    <property type="entry name" value="High mobility group box domain"/>
    <property type="match status" value="1"/>
</dbReference>
<name>A0A8B8DTB7_CRAVI</name>
<dbReference type="InterPro" id="IPR009071">
    <property type="entry name" value="HMG_box_dom"/>
</dbReference>
<dbReference type="Proteomes" id="UP000694844">
    <property type="component" value="Chromosome 4"/>
</dbReference>
<accession>A0A8B8DTB7</accession>
<keyword evidence="4" id="KW-0221">Differentiation</keyword>
<proteinExistence type="inferred from homology"/>
<dbReference type="GO" id="GO:0016607">
    <property type="term" value="C:nuclear speck"/>
    <property type="evidence" value="ECO:0007669"/>
    <property type="project" value="UniProtKB-SubCell"/>
</dbReference>
<comment type="function">
    <text evidence="11">Transcriptional regulator that controls a genetic switch in male development. It is necessary and sufficient for initiating male sex determination by directing the development of supporting cell precursors (pre-Sertoli cells) as Sertoli rather than granulosa cells. Involved in different aspects of gene regulation including promoter activation or repression. Binds to the DNA consensus sequence 5'-[AT]AACAA[AT]-3'. SRY HMG box recognizes DNA by partial intercalation in the minor groove and promotes DNA bending. Also involved in pre-mRNA splicing. In male adult brain involved in the maintenance of motor functions of dopaminergic neurons.</text>
</comment>
<feature type="domain" description="BHLH" evidence="15">
    <location>
        <begin position="92"/>
        <end position="144"/>
    </location>
</feature>
<protein>
    <recommendedName>
        <fullName evidence="3">Sex-determining region Y protein</fullName>
    </recommendedName>
    <alternativeName>
        <fullName evidence="10">Testis-determining factor</fullName>
    </alternativeName>
</protein>
<keyword evidence="16" id="KW-1185">Reference proteome</keyword>
<keyword evidence="12" id="KW-0539">Nucleus</keyword>
<dbReference type="PROSITE" id="PS50118">
    <property type="entry name" value="HMG_BOX_2"/>
    <property type="match status" value="1"/>
</dbReference>
<evidence type="ECO:0000256" key="9">
    <source>
        <dbReference type="ARBA" id="ARBA00023163"/>
    </source>
</evidence>
<keyword evidence="5" id="KW-0112">Calmodulin-binding</keyword>
<feature type="compositionally biased region" description="Acidic residues" evidence="13">
    <location>
        <begin position="456"/>
        <end position="470"/>
    </location>
</feature>
<dbReference type="SUPFAM" id="SSF47095">
    <property type="entry name" value="HMG-box"/>
    <property type="match status" value="1"/>
</dbReference>
<dbReference type="AlphaFoldDB" id="A0A8B8DTB7"/>
<feature type="compositionally biased region" description="Polar residues" evidence="13">
    <location>
        <begin position="224"/>
        <end position="234"/>
    </location>
</feature>